<gene>
    <name evidence="1" type="ORF">BROFUL_02660</name>
</gene>
<proteinExistence type="predicted"/>
<dbReference type="EMBL" id="LAQJ01000244">
    <property type="protein sequence ID" value="KKO18635.1"/>
    <property type="molecule type" value="Genomic_DNA"/>
</dbReference>
<feature type="non-terminal residue" evidence="1">
    <location>
        <position position="57"/>
    </location>
</feature>
<organism evidence="1 2">
    <name type="scientific">Candidatus Brocadia fulgida</name>
    <dbReference type="NCBI Taxonomy" id="380242"/>
    <lineage>
        <taxon>Bacteria</taxon>
        <taxon>Pseudomonadati</taxon>
        <taxon>Planctomycetota</taxon>
        <taxon>Candidatus Brocadiia</taxon>
        <taxon>Candidatus Brocadiales</taxon>
        <taxon>Candidatus Brocadiaceae</taxon>
        <taxon>Candidatus Brocadia</taxon>
    </lineage>
</organism>
<sequence>MEGWYVWNSAYLVWCPLTNRFSLSLTSLLSEIRFSVNAHMMQFRLFMACFLVYAQAL</sequence>
<dbReference type="AlphaFoldDB" id="A0A0M2USQ8"/>
<accession>A0A0M2USQ8</accession>
<protein>
    <submittedName>
        <fullName evidence="1">Uncharacterized protein</fullName>
    </submittedName>
</protein>
<comment type="caution">
    <text evidence="1">The sequence shown here is derived from an EMBL/GenBank/DDBJ whole genome shotgun (WGS) entry which is preliminary data.</text>
</comment>
<reference evidence="1 2" key="1">
    <citation type="journal article" date="2013" name="BMC Microbiol.">
        <title>Identification of the type II cytochrome c maturation pathway in anammox bacteria by comparative genomics.</title>
        <authorList>
            <person name="Ferousi C."/>
            <person name="Speth D.R."/>
            <person name="Reimann J."/>
            <person name="Op den Camp H.J."/>
            <person name="Allen J.W."/>
            <person name="Keltjens J.T."/>
            <person name="Jetten M.S."/>
        </authorList>
    </citation>
    <scope>NUCLEOTIDE SEQUENCE [LARGE SCALE GENOMIC DNA]</scope>
    <source>
        <strain evidence="1">RU1</strain>
    </source>
</reference>
<dbReference type="Proteomes" id="UP000034954">
    <property type="component" value="Unassembled WGS sequence"/>
</dbReference>
<name>A0A0M2USQ8_9BACT</name>
<keyword evidence="2" id="KW-1185">Reference proteome</keyword>
<evidence type="ECO:0000313" key="1">
    <source>
        <dbReference type="EMBL" id="KKO18635.1"/>
    </source>
</evidence>
<evidence type="ECO:0000313" key="2">
    <source>
        <dbReference type="Proteomes" id="UP000034954"/>
    </source>
</evidence>